<organism evidence="5 6">
    <name type="scientific">Dioszegia hungarica</name>
    <dbReference type="NCBI Taxonomy" id="4972"/>
    <lineage>
        <taxon>Eukaryota</taxon>
        <taxon>Fungi</taxon>
        <taxon>Dikarya</taxon>
        <taxon>Basidiomycota</taxon>
        <taxon>Agaricomycotina</taxon>
        <taxon>Tremellomycetes</taxon>
        <taxon>Tremellales</taxon>
        <taxon>Bulleribasidiaceae</taxon>
        <taxon>Dioszegia</taxon>
    </lineage>
</organism>
<keyword evidence="2" id="KW-0812">Transmembrane</keyword>
<dbReference type="InterPro" id="IPR000757">
    <property type="entry name" value="Beta-glucanase-like"/>
</dbReference>
<dbReference type="RefSeq" id="XP_052949358.1">
    <property type="nucleotide sequence ID" value="XM_053087866.1"/>
</dbReference>
<dbReference type="CDD" id="cd02181">
    <property type="entry name" value="GH16_fungal_Lam16A_glucanase"/>
    <property type="match status" value="1"/>
</dbReference>
<dbReference type="Gene3D" id="2.60.120.200">
    <property type="match status" value="1"/>
</dbReference>
<dbReference type="GeneID" id="77727071"/>
<dbReference type="EMBL" id="JAKWFO010000001">
    <property type="protein sequence ID" value="KAI9639581.1"/>
    <property type="molecule type" value="Genomic_DNA"/>
</dbReference>
<evidence type="ECO:0000256" key="1">
    <source>
        <dbReference type="SAM" id="MobiDB-lite"/>
    </source>
</evidence>
<evidence type="ECO:0000313" key="6">
    <source>
        <dbReference type="Proteomes" id="UP001164286"/>
    </source>
</evidence>
<dbReference type="PANTHER" id="PTHR10963">
    <property type="entry name" value="GLYCOSYL HYDROLASE-RELATED"/>
    <property type="match status" value="1"/>
</dbReference>
<dbReference type="Proteomes" id="UP001164286">
    <property type="component" value="Unassembled WGS sequence"/>
</dbReference>
<evidence type="ECO:0000256" key="3">
    <source>
        <dbReference type="SAM" id="SignalP"/>
    </source>
</evidence>
<feature type="signal peptide" evidence="3">
    <location>
        <begin position="1"/>
        <end position="23"/>
    </location>
</feature>
<dbReference type="InterPro" id="IPR050546">
    <property type="entry name" value="Glycosyl_Hydrlase_16"/>
</dbReference>
<keyword evidence="2" id="KW-1133">Transmembrane helix</keyword>
<dbReference type="Pfam" id="PF26113">
    <property type="entry name" value="GH16_XgeA"/>
    <property type="match status" value="2"/>
</dbReference>
<feature type="transmembrane region" description="Helical" evidence="2">
    <location>
        <begin position="378"/>
        <end position="398"/>
    </location>
</feature>
<evidence type="ECO:0000259" key="4">
    <source>
        <dbReference type="PROSITE" id="PS51762"/>
    </source>
</evidence>
<proteinExistence type="predicted"/>
<dbReference type="AlphaFoldDB" id="A0AA38HH76"/>
<evidence type="ECO:0000313" key="5">
    <source>
        <dbReference type="EMBL" id="KAI9639581.1"/>
    </source>
</evidence>
<protein>
    <recommendedName>
        <fullName evidence="4">GH16 domain-containing protein</fullName>
    </recommendedName>
</protein>
<name>A0AA38HH76_9TREE</name>
<dbReference type="GO" id="GO:0004553">
    <property type="term" value="F:hydrolase activity, hydrolyzing O-glycosyl compounds"/>
    <property type="evidence" value="ECO:0007669"/>
    <property type="project" value="InterPro"/>
</dbReference>
<reference evidence="5" key="1">
    <citation type="journal article" date="2022" name="G3 (Bethesda)">
        <title>High quality genome of the basidiomycete yeast Dioszegia hungarica PDD-24b-2 isolated from cloud water.</title>
        <authorList>
            <person name="Jarrige D."/>
            <person name="Haridas S."/>
            <person name="Bleykasten-Grosshans C."/>
            <person name="Joly M."/>
            <person name="Nadalig T."/>
            <person name="Sancelme M."/>
            <person name="Vuilleumier S."/>
            <person name="Grigoriev I.V."/>
            <person name="Amato P."/>
            <person name="Bringel F."/>
        </authorList>
    </citation>
    <scope>NUCLEOTIDE SEQUENCE</scope>
    <source>
        <strain evidence="5">PDD-24b-2</strain>
    </source>
</reference>
<accession>A0AA38HH76</accession>
<gene>
    <name evidence="5" type="ORF">MKK02DRAFT_29613</name>
</gene>
<feature type="region of interest" description="Disordered" evidence="1">
    <location>
        <begin position="526"/>
        <end position="614"/>
    </location>
</feature>
<keyword evidence="3" id="KW-0732">Signal</keyword>
<keyword evidence="2" id="KW-0472">Membrane</keyword>
<dbReference type="PROSITE" id="PS51762">
    <property type="entry name" value="GH16_2"/>
    <property type="match status" value="1"/>
</dbReference>
<feature type="domain" description="GH16" evidence="4">
    <location>
        <begin position="45"/>
        <end position="332"/>
    </location>
</feature>
<evidence type="ECO:0000256" key="2">
    <source>
        <dbReference type="SAM" id="Phobius"/>
    </source>
</evidence>
<feature type="compositionally biased region" description="Polar residues" evidence="1">
    <location>
        <begin position="571"/>
        <end position="605"/>
    </location>
</feature>
<keyword evidence="6" id="KW-1185">Reference proteome</keyword>
<dbReference type="GO" id="GO:0009251">
    <property type="term" value="P:glucan catabolic process"/>
    <property type="evidence" value="ECO:0007669"/>
    <property type="project" value="TreeGrafter"/>
</dbReference>
<dbReference type="SUPFAM" id="SSF49899">
    <property type="entry name" value="Concanavalin A-like lectins/glucanases"/>
    <property type="match status" value="1"/>
</dbReference>
<dbReference type="CDD" id="cd12087">
    <property type="entry name" value="TM_EGFR-like"/>
    <property type="match status" value="1"/>
</dbReference>
<dbReference type="PANTHER" id="PTHR10963:SF24">
    <property type="entry name" value="GLYCOSIDASE C21B10.07-RELATED"/>
    <property type="match status" value="1"/>
</dbReference>
<feature type="chain" id="PRO_5041337218" description="GH16 domain-containing protein" evidence="3">
    <location>
        <begin position="24"/>
        <end position="614"/>
    </location>
</feature>
<comment type="caution">
    <text evidence="5">The sequence shown here is derived from an EMBL/GenBank/DDBJ whole genome shotgun (WGS) entry which is preliminary data.</text>
</comment>
<dbReference type="InterPro" id="IPR013320">
    <property type="entry name" value="ConA-like_dom_sf"/>
</dbReference>
<sequence>MSPNSSKIGTVLALVASVALVQAQSITTTAGPSMMTAASTLKLARTYSGNNFFDGFNFETADDPTGGYVNYVNKQYAETEGLISVQSNGAAVMRVNSELRASGRGRDSVRLSSKDEYADGVYILDLNHMPVGCGVWPAWWTVVKDGWPTGGEIDIIEGANALPQRDGEAWKATGNITTPTSRYPNRNVASLHTSSNCTISTNPYMTGAVDANTCSALMNANKGCGAILGGNTTYGVESIGSQVNNAGGGWYAMWRDMEVSGGVYVYFWPRNSPNVPDDVRYPNATTTNVAGWGQPGANLTTPSCKKDFANHVIVFNMAFCGDYTTATYTTSGCPTDTPCSAFVMNNPKAFTETYWSINSLRIYNTAGATTSKGLGTPAIIGIAVGGGAFLIILALAYWRYRVVKRNRALVPIASPSSDDVDEKKPHNDWAAADELPPLNGIYVAEAPTKKTSSVQLATAKPRTGRTTLAPGKTARHQLDGETAAGFYHGQQASVDNTPNASLLAVNQVRETPLTATLGDRRASVLKGERSRLSISAGGGLPGPSPLSRPVSPTGLNSPRTPKSPHTPLSPRRQSTYSRPDGRSPSTASFAPTISSLDRRGSTFQGEKTGGSWVG</sequence>